<keyword evidence="5" id="KW-1185">Reference proteome</keyword>
<dbReference type="InterPro" id="IPR036291">
    <property type="entry name" value="NAD(P)-bd_dom_sf"/>
</dbReference>
<dbReference type="RefSeq" id="WP_162466906.1">
    <property type="nucleotide sequence ID" value="NZ_WIXO01000002.1"/>
</dbReference>
<dbReference type="GO" id="GO:0070403">
    <property type="term" value="F:NAD+ binding"/>
    <property type="evidence" value="ECO:0007669"/>
    <property type="project" value="InterPro"/>
</dbReference>
<dbReference type="Gene3D" id="1.10.3660.10">
    <property type="entry name" value="6-phosphogluconate dehydrogenase C-terminal like domain"/>
    <property type="match status" value="1"/>
</dbReference>
<reference evidence="4 5" key="1">
    <citation type="submission" date="2019-11" db="EMBL/GenBank/DDBJ databases">
        <authorList>
            <person name="Yuan L."/>
        </authorList>
    </citation>
    <scope>NUCLEOTIDE SEQUENCE [LARGE SCALE GENOMIC DNA]</scope>
    <source>
        <strain evidence="4 5">TRM43335</strain>
    </source>
</reference>
<dbReference type="PANTHER" id="PTHR21363:SF0">
    <property type="entry name" value="PREPHENATE DEHYDROGENASE [NADP(+)]"/>
    <property type="match status" value="1"/>
</dbReference>
<evidence type="ECO:0000256" key="2">
    <source>
        <dbReference type="ARBA" id="ARBA00023002"/>
    </source>
</evidence>
<dbReference type="InterPro" id="IPR046825">
    <property type="entry name" value="PDH_C"/>
</dbReference>
<feature type="domain" description="Prephenate/arogenate dehydrogenase" evidence="3">
    <location>
        <begin position="7"/>
        <end position="286"/>
    </location>
</feature>
<protein>
    <submittedName>
        <fullName evidence="4">Prephenate dehydrogenase/arogenate dehydrogenase family protein</fullName>
    </submittedName>
</protein>
<evidence type="ECO:0000313" key="5">
    <source>
        <dbReference type="Proteomes" id="UP000473014"/>
    </source>
</evidence>
<dbReference type="Pfam" id="PF02153">
    <property type="entry name" value="PDH_N"/>
    <property type="match status" value="1"/>
</dbReference>
<dbReference type="SUPFAM" id="SSF48179">
    <property type="entry name" value="6-phosphogluconate dehydrogenase C-terminal domain-like"/>
    <property type="match status" value="1"/>
</dbReference>
<dbReference type="GO" id="GO:0004665">
    <property type="term" value="F:prephenate dehydrogenase (NADP+) activity"/>
    <property type="evidence" value="ECO:0007669"/>
    <property type="project" value="InterPro"/>
</dbReference>
<dbReference type="Proteomes" id="UP000473014">
    <property type="component" value="Unassembled WGS sequence"/>
</dbReference>
<dbReference type="InterPro" id="IPR008927">
    <property type="entry name" value="6-PGluconate_DH-like_C_sf"/>
</dbReference>
<dbReference type="EMBL" id="WIXO01000002">
    <property type="protein sequence ID" value="MTE22500.1"/>
    <property type="molecule type" value="Genomic_DNA"/>
</dbReference>
<keyword evidence="2" id="KW-0560">Oxidoreductase</keyword>
<dbReference type="SUPFAM" id="SSF51735">
    <property type="entry name" value="NAD(P)-binding Rossmann-fold domains"/>
    <property type="match status" value="1"/>
</dbReference>
<gene>
    <name evidence="4" type="ORF">F0L17_26075</name>
</gene>
<dbReference type="InterPro" id="IPR050812">
    <property type="entry name" value="Preph/Arog_dehydrog"/>
</dbReference>
<dbReference type="Gene3D" id="3.40.50.720">
    <property type="entry name" value="NAD(P)-binding Rossmann-like Domain"/>
    <property type="match status" value="1"/>
</dbReference>
<accession>A0A6G2BJS5</accession>
<dbReference type="GO" id="GO:0008977">
    <property type="term" value="F:prephenate dehydrogenase (NAD+) activity"/>
    <property type="evidence" value="ECO:0007669"/>
    <property type="project" value="InterPro"/>
</dbReference>
<evidence type="ECO:0000259" key="3">
    <source>
        <dbReference type="PROSITE" id="PS51176"/>
    </source>
</evidence>
<dbReference type="InterPro" id="IPR046826">
    <property type="entry name" value="PDH_N"/>
</dbReference>
<comment type="caution">
    <text evidence="4">The sequence shown here is derived from an EMBL/GenBank/DDBJ whole genome shotgun (WGS) entry which is preliminary data.</text>
</comment>
<dbReference type="Pfam" id="PF20463">
    <property type="entry name" value="PDH_C"/>
    <property type="match status" value="1"/>
</dbReference>
<name>A0A6G2BJS5_9ACTN</name>
<evidence type="ECO:0000313" key="4">
    <source>
        <dbReference type="EMBL" id="MTE22500.1"/>
    </source>
</evidence>
<proteinExistence type="inferred from homology"/>
<evidence type="ECO:0000256" key="1">
    <source>
        <dbReference type="ARBA" id="ARBA00007964"/>
    </source>
</evidence>
<sequence>MTTAVPRTAVIVGCGVTGTSVALALTAGGVEVTLVDRDPEAVTEAAALGSGTPWTAAGPPADLVVVATPPSEVVDALHTAQARGLGHVYTDTAGTKEIVSAEAELRGCDLKGYVPGHPLAGPDAPGRAGADATRFAGRPWVLCPYETTPAWALETVAALVELCGAVRLDMTPDAHDRAVAAVLHLPYVVAAVLAANLAGAGPELLRLAGDELSSAVAAAGADPVLGSDLLAHNAGPVADAVDRTVAGLRAVARTLHAGDDTVPVELGLLLELGARGHRALAEEAPRPGTAGRDLPGDR</sequence>
<dbReference type="InterPro" id="IPR003099">
    <property type="entry name" value="Prephen_DH"/>
</dbReference>
<dbReference type="PANTHER" id="PTHR21363">
    <property type="entry name" value="PREPHENATE DEHYDROGENASE"/>
    <property type="match status" value="1"/>
</dbReference>
<organism evidence="4 5">
    <name type="scientific">Streptomyces taklimakanensis</name>
    <dbReference type="NCBI Taxonomy" id="2569853"/>
    <lineage>
        <taxon>Bacteria</taxon>
        <taxon>Bacillati</taxon>
        <taxon>Actinomycetota</taxon>
        <taxon>Actinomycetes</taxon>
        <taxon>Kitasatosporales</taxon>
        <taxon>Streptomycetaceae</taxon>
        <taxon>Streptomyces</taxon>
    </lineage>
</organism>
<dbReference type="PROSITE" id="PS51176">
    <property type="entry name" value="PDH_ADH"/>
    <property type="match status" value="1"/>
</dbReference>
<dbReference type="GO" id="GO:0006571">
    <property type="term" value="P:tyrosine biosynthetic process"/>
    <property type="evidence" value="ECO:0007669"/>
    <property type="project" value="InterPro"/>
</dbReference>
<comment type="similarity">
    <text evidence="1">Belongs to the prephenate/arogenate dehydrogenase family.</text>
</comment>
<dbReference type="AlphaFoldDB" id="A0A6G2BJS5"/>